<evidence type="ECO:0000256" key="2">
    <source>
        <dbReference type="ARBA" id="ARBA00022741"/>
    </source>
</evidence>
<keyword evidence="4" id="KW-0342">GTP-binding</keyword>
<dbReference type="GO" id="GO:0003924">
    <property type="term" value="F:GTPase activity"/>
    <property type="evidence" value="ECO:0007669"/>
    <property type="project" value="TreeGrafter"/>
</dbReference>
<sequence>MRQDHVSEAEEQQEEPGSSRPSAPPGSPLPPTPLPHHANSAPVTTTTMVLYGQIVMGAPGAGKTTYCDGMQQYLRLLGRECLVVNLDPANEVPYPTASGDDNEPEKGGDCGDAKLDDQGNNEESGNAQLPYETVLDVCEDIISLDAVMQELQLGPNGGLLYCMEYIEHHLLEVMNLLKERLNMQDGQKSGESDRPYLLFDLPGQVELTAHSNVVSRIAQRLVRELDMRLVCVQLVDAAVCLTDVAKFIGAALVCTSSMMRIELPCVNVLSKMDLLQATTGIDTSRVGQSDGSDEDDFEYAESAQLPFNLEFFTQCHDLHRLVDYLDSSPLDLMNHSHDEVDEFDYTEDPEYQKAQQKTRSTNFFRKYHKLHHELCDLVEDYGLLSFLPLSIQDAESVGRVLARIDKCNGYVFLRDASAMAKKSDKSNMQDMFSSAMVADSEWGAGVLADVQERYLGNSMFREDIAELKTNAKDQKR</sequence>
<accession>K0S203</accession>
<evidence type="ECO:0008006" key="8">
    <source>
        <dbReference type="Google" id="ProtNLM"/>
    </source>
</evidence>
<dbReference type="eggNOG" id="KOG1533">
    <property type="taxonomic scope" value="Eukaryota"/>
</dbReference>
<feature type="compositionally biased region" description="Basic and acidic residues" evidence="5">
    <location>
        <begin position="104"/>
        <end position="117"/>
    </location>
</feature>
<dbReference type="PANTHER" id="PTHR21231:SF3">
    <property type="entry name" value="GPN-LOOP GTPASE 2"/>
    <property type="match status" value="1"/>
</dbReference>
<feature type="compositionally biased region" description="Pro residues" evidence="5">
    <location>
        <begin position="22"/>
        <end position="34"/>
    </location>
</feature>
<feature type="region of interest" description="Disordered" evidence="5">
    <location>
        <begin position="1"/>
        <end position="40"/>
    </location>
</feature>
<dbReference type="Pfam" id="PF03029">
    <property type="entry name" value="ATP_bind_1"/>
    <property type="match status" value="2"/>
</dbReference>
<comment type="similarity">
    <text evidence="1">Belongs to the GPN-loop GTPase family.</text>
</comment>
<dbReference type="Proteomes" id="UP000266841">
    <property type="component" value="Unassembled WGS sequence"/>
</dbReference>
<dbReference type="OMA" id="MWFGQLI"/>
<protein>
    <recommendedName>
        <fullName evidence="8">GPN-loop GTPase 2</fullName>
    </recommendedName>
</protein>
<keyword evidence="3" id="KW-0378">Hydrolase</keyword>
<comment type="caution">
    <text evidence="6">The sequence shown here is derived from an EMBL/GenBank/DDBJ whole genome shotgun (WGS) entry which is preliminary data.</text>
</comment>
<organism evidence="6 7">
    <name type="scientific">Thalassiosira oceanica</name>
    <name type="common">Marine diatom</name>
    <dbReference type="NCBI Taxonomy" id="159749"/>
    <lineage>
        <taxon>Eukaryota</taxon>
        <taxon>Sar</taxon>
        <taxon>Stramenopiles</taxon>
        <taxon>Ochrophyta</taxon>
        <taxon>Bacillariophyta</taxon>
        <taxon>Coscinodiscophyceae</taxon>
        <taxon>Thalassiosirophycidae</taxon>
        <taxon>Thalassiosirales</taxon>
        <taxon>Thalassiosiraceae</taxon>
        <taxon>Thalassiosira</taxon>
    </lineage>
</organism>
<dbReference type="EMBL" id="AGNL01023358">
    <property type="protein sequence ID" value="EJK59215.1"/>
    <property type="molecule type" value="Genomic_DNA"/>
</dbReference>
<proteinExistence type="inferred from homology"/>
<dbReference type="GO" id="GO:0005525">
    <property type="term" value="F:GTP binding"/>
    <property type="evidence" value="ECO:0007669"/>
    <property type="project" value="UniProtKB-KW"/>
</dbReference>
<dbReference type="GO" id="GO:0005737">
    <property type="term" value="C:cytoplasm"/>
    <property type="evidence" value="ECO:0007669"/>
    <property type="project" value="TreeGrafter"/>
</dbReference>
<evidence type="ECO:0000313" key="6">
    <source>
        <dbReference type="EMBL" id="EJK59215.1"/>
    </source>
</evidence>
<dbReference type="PANTHER" id="PTHR21231">
    <property type="entry name" value="XPA-BINDING PROTEIN 1-RELATED"/>
    <property type="match status" value="1"/>
</dbReference>
<dbReference type="AlphaFoldDB" id="K0S203"/>
<feature type="region of interest" description="Disordered" evidence="5">
    <location>
        <begin position="92"/>
        <end position="128"/>
    </location>
</feature>
<dbReference type="Gene3D" id="3.40.50.300">
    <property type="entry name" value="P-loop containing nucleotide triphosphate hydrolases"/>
    <property type="match status" value="1"/>
</dbReference>
<evidence type="ECO:0000256" key="1">
    <source>
        <dbReference type="ARBA" id="ARBA00005290"/>
    </source>
</evidence>
<keyword evidence="7" id="KW-1185">Reference proteome</keyword>
<evidence type="ECO:0000313" key="7">
    <source>
        <dbReference type="Proteomes" id="UP000266841"/>
    </source>
</evidence>
<reference evidence="6 7" key="1">
    <citation type="journal article" date="2012" name="Genome Biol.">
        <title>Genome and low-iron response of an oceanic diatom adapted to chronic iron limitation.</title>
        <authorList>
            <person name="Lommer M."/>
            <person name="Specht M."/>
            <person name="Roy A.S."/>
            <person name="Kraemer L."/>
            <person name="Andreson R."/>
            <person name="Gutowska M.A."/>
            <person name="Wolf J."/>
            <person name="Bergner S.V."/>
            <person name="Schilhabel M.B."/>
            <person name="Klostermeier U.C."/>
            <person name="Beiko R.G."/>
            <person name="Rosenstiel P."/>
            <person name="Hippler M."/>
            <person name="Laroche J."/>
        </authorList>
    </citation>
    <scope>NUCLEOTIDE SEQUENCE [LARGE SCALE GENOMIC DNA]</scope>
    <source>
        <strain evidence="6 7">CCMP1005</strain>
    </source>
</reference>
<dbReference type="InterPro" id="IPR027417">
    <property type="entry name" value="P-loop_NTPase"/>
</dbReference>
<keyword evidence="2" id="KW-0547">Nucleotide-binding</keyword>
<dbReference type="InterPro" id="IPR004130">
    <property type="entry name" value="Gpn"/>
</dbReference>
<evidence type="ECO:0000256" key="4">
    <source>
        <dbReference type="ARBA" id="ARBA00023134"/>
    </source>
</evidence>
<name>K0S203_THAOC</name>
<evidence type="ECO:0000256" key="3">
    <source>
        <dbReference type="ARBA" id="ARBA00022801"/>
    </source>
</evidence>
<dbReference type="SUPFAM" id="SSF52540">
    <property type="entry name" value="P-loop containing nucleoside triphosphate hydrolases"/>
    <property type="match status" value="1"/>
</dbReference>
<dbReference type="OrthoDB" id="5839at2759"/>
<evidence type="ECO:0000256" key="5">
    <source>
        <dbReference type="SAM" id="MobiDB-lite"/>
    </source>
</evidence>
<gene>
    <name evidence="6" type="ORF">THAOC_20599</name>
</gene>